<protein>
    <submittedName>
        <fullName evidence="2">Uncharacterized protein</fullName>
    </submittedName>
</protein>
<evidence type="ECO:0000313" key="3">
    <source>
        <dbReference type="Proteomes" id="UP000693970"/>
    </source>
</evidence>
<accession>A0A9K3PNA8</accession>
<feature type="compositionally biased region" description="Basic and acidic residues" evidence="1">
    <location>
        <begin position="153"/>
        <end position="162"/>
    </location>
</feature>
<dbReference type="EMBL" id="JAGRRH010000016">
    <property type="protein sequence ID" value="KAG7353697.1"/>
    <property type="molecule type" value="Genomic_DNA"/>
</dbReference>
<gene>
    <name evidence="2" type="ORF">IV203_003052</name>
</gene>
<feature type="region of interest" description="Disordered" evidence="1">
    <location>
        <begin position="59"/>
        <end position="89"/>
    </location>
</feature>
<dbReference type="Proteomes" id="UP000693970">
    <property type="component" value="Unassembled WGS sequence"/>
</dbReference>
<feature type="region of interest" description="Disordered" evidence="1">
    <location>
        <begin position="466"/>
        <end position="564"/>
    </location>
</feature>
<dbReference type="AlphaFoldDB" id="A0A9K3PNA8"/>
<reference evidence="2" key="2">
    <citation type="submission" date="2021-04" db="EMBL/GenBank/DDBJ databases">
        <authorList>
            <person name="Podell S."/>
        </authorList>
    </citation>
    <scope>NUCLEOTIDE SEQUENCE</scope>
    <source>
        <strain evidence="2">Hildebrandi</strain>
    </source>
</reference>
<reference evidence="2" key="1">
    <citation type="journal article" date="2021" name="Sci. Rep.">
        <title>Diploid genomic architecture of Nitzschia inconspicua, an elite biomass production diatom.</title>
        <authorList>
            <person name="Oliver A."/>
            <person name="Podell S."/>
            <person name="Pinowska A."/>
            <person name="Traller J.C."/>
            <person name="Smith S.R."/>
            <person name="McClure R."/>
            <person name="Beliaev A."/>
            <person name="Bohutskyi P."/>
            <person name="Hill E.A."/>
            <person name="Rabines A."/>
            <person name="Zheng H."/>
            <person name="Allen L.Z."/>
            <person name="Kuo A."/>
            <person name="Grigoriev I.V."/>
            <person name="Allen A.E."/>
            <person name="Hazlebeck D."/>
            <person name="Allen E.E."/>
        </authorList>
    </citation>
    <scope>NUCLEOTIDE SEQUENCE</scope>
    <source>
        <strain evidence="2">Hildebrandi</strain>
    </source>
</reference>
<feature type="compositionally biased region" description="Basic and acidic residues" evidence="1">
    <location>
        <begin position="108"/>
        <end position="119"/>
    </location>
</feature>
<feature type="region of interest" description="Disordered" evidence="1">
    <location>
        <begin position="144"/>
        <end position="164"/>
    </location>
</feature>
<proteinExistence type="predicted"/>
<feature type="region of interest" description="Disordered" evidence="1">
    <location>
        <begin position="103"/>
        <end position="128"/>
    </location>
</feature>
<evidence type="ECO:0000256" key="1">
    <source>
        <dbReference type="SAM" id="MobiDB-lite"/>
    </source>
</evidence>
<evidence type="ECO:0000313" key="2">
    <source>
        <dbReference type="EMBL" id="KAG7353697.1"/>
    </source>
</evidence>
<feature type="compositionally biased region" description="Polar residues" evidence="1">
    <location>
        <begin position="541"/>
        <end position="553"/>
    </location>
</feature>
<name>A0A9K3PNA8_9STRA</name>
<feature type="compositionally biased region" description="Pro residues" evidence="1">
    <location>
        <begin position="64"/>
        <end position="77"/>
    </location>
</feature>
<sequence>MSSSNVNGTAIDNNHSHRSLAQDAAGWYYSNLDPHSSNESNVQRYLRTPVVALTVKAFQHSTKPAPPPVAGRPPQPPNSNNGNDHTEQTKRVSMHDWREYLQTNHSSDNGKDAATERRQLQQQYASLSRRTKARMEAFLAGCSLAVPGPEEGNDSKERKNDDGATDELSVLISFQDGLLGFGMVGASPPSTPYRQRSPSFTEKMGRTVMGKSIDPNVANHPQIDENDLIKRFELYIRTVQRVRNLNEECVIAMEPPKAIRTRAKYTTYAFVATAAYVRNISPVLTRLLHCLTMEMLAVECVAEEITKVIHRIVSEYEHGTSFASLAFLSTPEVNADSLLLPLILKYLNFLQSDWERLVRACELERMLARTIDPKVRKMFKVIEFQSIGHLLEVCHEFRHQLQNIELPPNVCAMAENVNTLCNNPEAVRQALRDLRREVITVNGHVLPPVTSRKALINLLTQTLNSRTLTSAPPKKKRSKRKTKEIPTMQQSLSVPDLTKHHDTYYFSSDPPSSPEKQPHVPPDPLGDAVISDLSADDSPGFDSSSAVDTSPESNGKKQRRQRSQFHLSTIDVLTRRLLIAASRTGNGGDAYFFVKDLFGGEDVEVVPTSTVAFQDRMVRPGTIDILVRLASVTIKCHQSFDVYPKSLVGEVEPLIQFHTTTTESISLREVRAADSTSGEATLDELSEHGEATSSLMVVQEQHSDRTGWRVISIRPAMYEKIEVWNTPS</sequence>
<feature type="compositionally biased region" description="Basic residues" evidence="1">
    <location>
        <begin position="473"/>
        <end position="482"/>
    </location>
</feature>
<comment type="caution">
    <text evidence="2">The sequence shown here is derived from an EMBL/GenBank/DDBJ whole genome shotgun (WGS) entry which is preliminary data.</text>
</comment>
<keyword evidence="3" id="KW-1185">Reference proteome</keyword>
<dbReference type="OrthoDB" id="41850at2759"/>
<organism evidence="2 3">
    <name type="scientific">Nitzschia inconspicua</name>
    <dbReference type="NCBI Taxonomy" id="303405"/>
    <lineage>
        <taxon>Eukaryota</taxon>
        <taxon>Sar</taxon>
        <taxon>Stramenopiles</taxon>
        <taxon>Ochrophyta</taxon>
        <taxon>Bacillariophyta</taxon>
        <taxon>Bacillariophyceae</taxon>
        <taxon>Bacillariophycidae</taxon>
        <taxon>Bacillariales</taxon>
        <taxon>Bacillariaceae</taxon>
        <taxon>Nitzschia</taxon>
    </lineage>
</organism>